<dbReference type="GO" id="GO:0046872">
    <property type="term" value="F:metal ion binding"/>
    <property type="evidence" value="ECO:0007669"/>
    <property type="project" value="UniProtKB-KW"/>
</dbReference>
<comment type="caution">
    <text evidence="8">The sequence shown here is derived from an EMBL/GenBank/DDBJ whole genome shotgun (WGS) entry which is preliminary data.</text>
</comment>
<dbReference type="SUPFAM" id="SSF102114">
    <property type="entry name" value="Radical SAM enzymes"/>
    <property type="match status" value="1"/>
</dbReference>
<evidence type="ECO:0000256" key="4">
    <source>
        <dbReference type="ARBA" id="ARBA00023004"/>
    </source>
</evidence>
<evidence type="ECO:0000259" key="7">
    <source>
        <dbReference type="PROSITE" id="PS51918"/>
    </source>
</evidence>
<dbReference type="PROSITE" id="PS51332">
    <property type="entry name" value="B12_BINDING"/>
    <property type="match status" value="1"/>
</dbReference>
<sequence length="664" mass="77098">MKTKLIFPPFWICNAPYLSVPSLVAFLEHNNVEVEQIDLNLEFIDKMLSSEFLKLCKNRIYLQDENNEVTPYFKEIINFGINNIEMQKDIFRSERSLNISTYEQSKNTIALAFAIINKSFKGENIENYYYESSYNREDFRSIIQAANDSFNNMNETLISILFNYFIDDIVKNADLIGFSLTGLDQIIPTFILAGAIKRVNSDIKIVIGGSIPTRWFARKEYAPYLFDYIDYVILNEGEKPLLSLIQYLNNERTIESVPQLVYAVNNKIMFNDLTAECVPMSNIPTPVFNINDLERYLTPKKVLPLLGSRGCYWRKCTFCDHSFIYKDTFRQAPVDKIIGDLKIYAEKYGAHYVNFHDEAMTPSIMEELSRKIIDSNLSVKWSTDARLDKKLTYDILELASKSGLSVIFFGLESVNDRVVGLIDKGTKIDITQRIIEDVKRAGIASHMFFICGFPTETIMEYQETINFIEINKDIIASHGCSRFGLGKYSPIAKNPQKYNVIITNLYEDFNASLSYKFTRIDIEKNYFDKIEKLYSYVTKELETYAQKIFHIIIREHWVIFWESLDFILSDVENKKNSKCLKSGVFVIETESQILLYDSAAKEVFEFDLSAKFVIDLIFEYGIDDKKRLIQKSSEHYNISQDQISESIEEFTNLLKEKELVFKGE</sequence>
<feature type="domain" description="Radical SAM core" evidence="7">
    <location>
        <begin position="297"/>
        <end position="525"/>
    </location>
</feature>
<gene>
    <name evidence="8" type="ORF">FYJ83_16445</name>
</gene>
<evidence type="ECO:0000256" key="1">
    <source>
        <dbReference type="ARBA" id="ARBA00001966"/>
    </source>
</evidence>
<dbReference type="InterPro" id="IPR006158">
    <property type="entry name" value="Cobalamin-bd"/>
</dbReference>
<dbReference type="GO" id="GO:0051536">
    <property type="term" value="F:iron-sulfur cluster binding"/>
    <property type="evidence" value="ECO:0007669"/>
    <property type="project" value="UniProtKB-KW"/>
</dbReference>
<evidence type="ECO:0000256" key="2">
    <source>
        <dbReference type="ARBA" id="ARBA00022691"/>
    </source>
</evidence>
<keyword evidence="3" id="KW-0479">Metal-binding</keyword>
<dbReference type="InterPro" id="IPR058240">
    <property type="entry name" value="rSAM_sf"/>
</dbReference>
<organism evidence="8 9">
    <name type="scientific">Tissierella pigra</name>
    <dbReference type="NCBI Taxonomy" id="2607614"/>
    <lineage>
        <taxon>Bacteria</taxon>
        <taxon>Bacillati</taxon>
        <taxon>Bacillota</taxon>
        <taxon>Tissierellia</taxon>
        <taxon>Tissierellales</taxon>
        <taxon>Tissierellaceae</taxon>
        <taxon>Tissierella</taxon>
    </lineage>
</organism>
<keyword evidence="4" id="KW-0408">Iron</keyword>
<dbReference type="InterPro" id="IPR023404">
    <property type="entry name" value="rSAM_horseshoe"/>
</dbReference>
<evidence type="ECO:0000259" key="6">
    <source>
        <dbReference type="PROSITE" id="PS51332"/>
    </source>
</evidence>
<keyword evidence="5" id="KW-0411">Iron-sulfur</keyword>
<accession>A0A6N7XZY7</accession>
<name>A0A6N7XZY7_9FIRM</name>
<dbReference type="Gene3D" id="3.40.50.280">
    <property type="entry name" value="Cobalamin-binding domain"/>
    <property type="match status" value="1"/>
</dbReference>
<dbReference type="Gene3D" id="3.80.30.20">
    <property type="entry name" value="tm_1862 like domain"/>
    <property type="match status" value="1"/>
</dbReference>
<keyword evidence="2" id="KW-0949">S-adenosyl-L-methionine</keyword>
<evidence type="ECO:0000256" key="5">
    <source>
        <dbReference type="ARBA" id="ARBA00023014"/>
    </source>
</evidence>
<feature type="domain" description="B12-binding" evidence="6">
    <location>
        <begin position="172"/>
        <end position="255"/>
    </location>
</feature>
<dbReference type="InterPro" id="IPR006638">
    <property type="entry name" value="Elp3/MiaA/NifB-like_rSAM"/>
</dbReference>
<protein>
    <submittedName>
        <fullName evidence="8">B12-binding domain-containing radical SAM protein</fullName>
    </submittedName>
</protein>
<evidence type="ECO:0000313" key="8">
    <source>
        <dbReference type="EMBL" id="MSU03053.1"/>
    </source>
</evidence>
<dbReference type="EMBL" id="VUNQ01000052">
    <property type="protein sequence ID" value="MSU03053.1"/>
    <property type="molecule type" value="Genomic_DNA"/>
</dbReference>
<dbReference type="Proteomes" id="UP000469523">
    <property type="component" value="Unassembled WGS sequence"/>
</dbReference>
<evidence type="ECO:0000313" key="9">
    <source>
        <dbReference type="Proteomes" id="UP000469523"/>
    </source>
</evidence>
<dbReference type="GO" id="GO:0003824">
    <property type="term" value="F:catalytic activity"/>
    <property type="evidence" value="ECO:0007669"/>
    <property type="project" value="InterPro"/>
</dbReference>
<comment type="cofactor">
    <cofactor evidence="1">
        <name>[4Fe-4S] cluster</name>
        <dbReference type="ChEBI" id="CHEBI:49883"/>
    </cofactor>
</comment>
<dbReference type="RefSeq" id="WP_154442467.1">
    <property type="nucleotide sequence ID" value="NZ_JAHLPJ010000001.1"/>
</dbReference>
<dbReference type="CDD" id="cd01335">
    <property type="entry name" value="Radical_SAM"/>
    <property type="match status" value="1"/>
</dbReference>
<dbReference type="SMART" id="SM00729">
    <property type="entry name" value="Elp3"/>
    <property type="match status" value="1"/>
</dbReference>
<dbReference type="SFLD" id="SFLDS00029">
    <property type="entry name" value="Radical_SAM"/>
    <property type="match status" value="1"/>
</dbReference>
<dbReference type="AlphaFoldDB" id="A0A6N7XZY7"/>
<keyword evidence="9" id="KW-1185">Reference proteome</keyword>
<dbReference type="InterPro" id="IPR007197">
    <property type="entry name" value="rSAM"/>
</dbReference>
<dbReference type="InterPro" id="IPR051198">
    <property type="entry name" value="BchE-like"/>
</dbReference>
<proteinExistence type="predicted"/>
<evidence type="ECO:0000256" key="3">
    <source>
        <dbReference type="ARBA" id="ARBA00022723"/>
    </source>
</evidence>
<reference evidence="8 9" key="1">
    <citation type="submission" date="2019-09" db="EMBL/GenBank/DDBJ databases">
        <title>In-depth cultivation of the pig gut microbiome towards novel bacterial diversity and tailored functional studies.</title>
        <authorList>
            <person name="Wylensek D."/>
            <person name="Hitch T.C.A."/>
            <person name="Clavel T."/>
        </authorList>
    </citation>
    <scope>NUCLEOTIDE SEQUENCE [LARGE SCALE GENOMIC DNA]</scope>
    <source>
        <strain evidence="8 9">WCA3-693-APC-4?</strain>
    </source>
</reference>
<dbReference type="Pfam" id="PF04055">
    <property type="entry name" value="Radical_SAM"/>
    <property type="match status" value="1"/>
</dbReference>
<dbReference type="SFLD" id="SFLDG01082">
    <property type="entry name" value="B12-binding_domain_containing"/>
    <property type="match status" value="1"/>
</dbReference>
<dbReference type="PANTHER" id="PTHR43409">
    <property type="entry name" value="ANAEROBIC MAGNESIUM-PROTOPORPHYRIN IX MONOMETHYL ESTER CYCLASE-RELATED"/>
    <property type="match status" value="1"/>
</dbReference>
<dbReference type="PROSITE" id="PS51918">
    <property type="entry name" value="RADICAL_SAM"/>
    <property type="match status" value="1"/>
</dbReference>
<dbReference type="GO" id="GO:0031419">
    <property type="term" value="F:cobalamin binding"/>
    <property type="evidence" value="ECO:0007669"/>
    <property type="project" value="InterPro"/>
</dbReference>